<evidence type="ECO:0000259" key="5">
    <source>
        <dbReference type="Pfam" id="PF07992"/>
    </source>
</evidence>
<sequence>MSHVAILGAGLGGVMLAYEMRAKLRREDCLTVVNLGTIYSFVPSNPWIAVGWRQPKDITVDLVPILKSRGIELRSEGAERVEPTLNRVRLNGGDIVDYDYLVIATGPDLAFDEVPGLGPSAHTQSVCQTDHALQAKATLDKLVKAPGPVVIGAVQGTSCYGPAYEFAFILGAALRNARMRDQVPITFVTPEPYIGHLGLDGVGDTKGLMESAMRERHIKWITNARTTKADPDRLFVEQVNEDGSVKATHELPFAFSMLLPAFRGVPAVVGIEGLTNARGFVIVDKHQRNPTFPNVFGLGVCVAIPPVGKAPLAVGVPKTGFMIESMVTATAQNIAALLKGEEPKAVATWNAVCLADFGDDGIAFVAQPQIPPRNVNWASQGKWVHAAKIGFEKYFLRKVRQGKADTFYENLVLDMLGIRKLKEIHIDTAE</sequence>
<name>A0ABV7KIC1_9HYPH</name>
<dbReference type="Proteomes" id="UP001595583">
    <property type="component" value="Unassembled WGS sequence"/>
</dbReference>
<protein>
    <submittedName>
        <fullName evidence="6">NAD(P)/FAD-dependent oxidoreductase</fullName>
        <ecNumber evidence="6">1.6.5.-</ecNumber>
    </submittedName>
</protein>
<keyword evidence="4 6" id="KW-0560">Oxidoreductase</keyword>
<evidence type="ECO:0000256" key="2">
    <source>
        <dbReference type="ARBA" id="ARBA00022630"/>
    </source>
</evidence>
<accession>A0ABV7KIC1</accession>
<dbReference type="EMBL" id="JBHRTK010000031">
    <property type="protein sequence ID" value="MFC3208949.1"/>
    <property type="molecule type" value="Genomic_DNA"/>
</dbReference>
<keyword evidence="2" id="KW-0285">Flavoprotein</keyword>
<dbReference type="Gene3D" id="3.50.50.100">
    <property type="match status" value="1"/>
</dbReference>
<reference evidence="7" key="1">
    <citation type="journal article" date="2019" name="Int. J. Syst. Evol. Microbiol.">
        <title>The Global Catalogue of Microorganisms (GCM) 10K type strain sequencing project: providing services to taxonomists for standard genome sequencing and annotation.</title>
        <authorList>
            <consortium name="The Broad Institute Genomics Platform"/>
            <consortium name="The Broad Institute Genome Sequencing Center for Infectious Disease"/>
            <person name="Wu L."/>
            <person name="Ma J."/>
        </authorList>
    </citation>
    <scope>NUCLEOTIDE SEQUENCE [LARGE SCALE GENOMIC DNA]</scope>
    <source>
        <strain evidence="7">KCTC 52165</strain>
    </source>
</reference>
<dbReference type="InterPro" id="IPR036188">
    <property type="entry name" value="FAD/NAD-bd_sf"/>
</dbReference>
<gene>
    <name evidence="6" type="ORF">ACFOHJ_22245</name>
</gene>
<keyword evidence="7" id="KW-1185">Reference proteome</keyword>
<dbReference type="RefSeq" id="WP_378224943.1">
    <property type="nucleotide sequence ID" value="NZ_JBHRTK010000031.1"/>
</dbReference>
<dbReference type="InterPro" id="IPR023753">
    <property type="entry name" value="FAD/NAD-binding_dom"/>
</dbReference>
<dbReference type="Pfam" id="PF07992">
    <property type="entry name" value="Pyr_redox_2"/>
    <property type="match status" value="1"/>
</dbReference>
<dbReference type="InterPro" id="IPR051169">
    <property type="entry name" value="NADH-Q_oxidoreductase"/>
</dbReference>
<evidence type="ECO:0000256" key="1">
    <source>
        <dbReference type="ARBA" id="ARBA00001974"/>
    </source>
</evidence>
<dbReference type="PANTHER" id="PTHR42913">
    <property type="entry name" value="APOPTOSIS-INDUCING FACTOR 1"/>
    <property type="match status" value="1"/>
</dbReference>
<proteinExistence type="predicted"/>
<comment type="caution">
    <text evidence="6">The sequence shown here is derived from an EMBL/GenBank/DDBJ whole genome shotgun (WGS) entry which is preliminary data.</text>
</comment>
<dbReference type="EC" id="1.6.5.-" evidence="6"/>
<dbReference type="PANTHER" id="PTHR42913:SF6">
    <property type="entry name" value="SULFIDE-QUINONE REDUCTASE"/>
    <property type="match status" value="1"/>
</dbReference>
<evidence type="ECO:0000256" key="3">
    <source>
        <dbReference type="ARBA" id="ARBA00022827"/>
    </source>
</evidence>
<evidence type="ECO:0000313" key="7">
    <source>
        <dbReference type="Proteomes" id="UP001595583"/>
    </source>
</evidence>
<comment type="cofactor">
    <cofactor evidence="1">
        <name>FAD</name>
        <dbReference type="ChEBI" id="CHEBI:57692"/>
    </cofactor>
</comment>
<evidence type="ECO:0000313" key="6">
    <source>
        <dbReference type="EMBL" id="MFC3208949.1"/>
    </source>
</evidence>
<keyword evidence="3" id="KW-0274">FAD</keyword>
<organism evidence="6 7">
    <name type="scientific">Aquamicrobium soli</name>
    <dbReference type="NCBI Taxonomy" id="1811518"/>
    <lineage>
        <taxon>Bacteria</taxon>
        <taxon>Pseudomonadati</taxon>
        <taxon>Pseudomonadota</taxon>
        <taxon>Alphaproteobacteria</taxon>
        <taxon>Hyphomicrobiales</taxon>
        <taxon>Phyllobacteriaceae</taxon>
        <taxon>Aquamicrobium</taxon>
    </lineage>
</organism>
<dbReference type="SUPFAM" id="SSF51905">
    <property type="entry name" value="FAD/NAD(P)-binding domain"/>
    <property type="match status" value="2"/>
</dbReference>
<feature type="domain" description="FAD/NAD(P)-binding" evidence="5">
    <location>
        <begin position="3"/>
        <end position="307"/>
    </location>
</feature>
<evidence type="ECO:0000256" key="4">
    <source>
        <dbReference type="ARBA" id="ARBA00023002"/>
    </source>
</evidence>
<dbReference type="GO" id="GO:0016491">
    <property type="term" value="F:oxidoreductase activity"/>
    <property type="evidence" value="ECO:0007669"/>
    <property type="project" value="UniProtKB-KW"/>
</dbReference>